<reference evidence="9" key="1">
    <citation type="journal article" date="2021" name="Proc. Natl. Acad. Sci. U.S.A.">
        <title>Three genomes in the algal genus Volvox reveal the fate of a haploid sex-determining region after a transition to homothallism.</title>
        <authorList>
            <person name="Yamamoto K."/>
            <person name="Hamaji T."/>
            <person name="Kawai-Toyooka H."/>
            <person name="Matsuzaki R."/>
            <person name="Takahashi F."/>
            <person name="Nishimura Y."/>
            <person name="Kawachi M."/>
            <person name="Noguchi H."/>
            <person name="Minakuchi Y."/>
            <person name="Umen J.G."/>
            <person name="Toyoda A."/>
            <person name="Nozaki H."/>
        </authorList>
    </citation>
    <scope>NUCLEOTIDE SEQUENCE</scope>
    <source>
        <strain evidence="9">NIES-3785</strain>
        <strain evidence="8">NIES-3786</strain>
    </source>
</reference>
<evidence type="ECO:0000256" key="2">
    <source>
        <dbReference type="ARBA" id="ARBA00022730"/>
    </source>
</evidence>
<dbReference type="Proteomes" id="UP000722791">
    <property type="component" value="Unassembled WGS sequence"/>
</dbReference>
<name>A0A8J4D865_9CHLO</name>
<dbReference type="PIRSF" id="PIRSF002162">
    <property type="entry name" value="Ribosomal_L6"/>
    <property type="match status" value="1"/>
</dbReference>
<dbReference type="EMBL" id="BNCP01000014">
    <property type="protein sequence ID" value="GIL78761.1"/>
    <property type="molecule type" value="Genomic_DNA"/>
</dbReference>
<evidence type="ECO:0000256" key="3">
    <source>
        <dbReference type="ARBA" id="ARBA00022884"/>
    </source>
</evidence>
<keyword evidence="3" id="KW-0694">RNA-binding</keyword>
<dbReference type="Proteomes" id="UP000747110">
    <property type="component" value="Unassembled WGS sequence"/>
</dbReference>
<feature type="domain" description="Large ribosomal subunit protein uL6 alpha-beta" evidence="7">
    <location>
        <begin position="40"/>
        <end position="111"/>
    </location>
</feature>
<dbReference type="InterPro" id="IPR000702">
    <property type="entry name" value="Ribosomal_uL6-like"/>
</dbReference>
<keyword evidence="11" id="KW-1185">Reference proteome</keyword>
<dbReference type="AlphaFoldDB" id="A0A8J4D865"/>
<evidence type="ECO:0000313" key="9">
    <source>
        <dbReference type="EMBL" id="GIL93999.1"/>
    </source>
</evidence>
<dbReference type="InterPro" id="IPR019906">
    <property type="entry name" value="Ribosomal_uL6_bac-type"/>
</dbReference>
<keyword evidence="5 6" id="KW-0687">Ribonucleoprotein</keyword>
<protein>
    <recommendedName>
        <fullName evidence="7">Large ribosomal subunit protein uL6 alpha-beta domain-containing protein</fullName>
    </recommendedName>
</protein>
<feature type="non-terminal residue" evidence="9">
    <location>
        <position position="1"/>
    </location>
</feature>
<evidence type="ECO:0000256" key="4">
    <source>
        <dbReference type="ARBA" id="ARBA00022980"/>
    </source>
</evidence>
<comment type="caution">
    <text evidence="9">The sequence shown here is derived from an EMBL/GenBank/DDBJ whole genome shotgun (WGS) entry which is preliminary data.</text>
</comment>
<dbReference type="SUPFAM" id="SSF56053">
    <property type="entry name" value="Ribosomal protein L6"/>
    <property type="match status" value="2"/>
</dbReference>
<dbReference type="GO" id="GO:1990904">
    <property type="term" value="C:ribonucleoprotein complex"/>
    <property type="evidence" value="ECO:0007669"/>
    <property type="project" value="UniProtKB-KW"/>
</dbReference>
<dbReference type="EMBL" id="BNCQ01000001">
    <property type="protein sequence ID" value="GIL93999.1"/>
    <property type="molecule type" value="Genomic_DNA"/>
</dbReference>
<dbReference type="InterPro" id="IPR036789">
    <property type="entry name" value="Ribosomal_uL6-like_a/b-dom_sf"/>
</dbReference>
<dbReference type="InterPro" id="IPR020040">
    <property type="entry name" value="Ribosomal_uL6_a/b-dom"/>
</dbReference>
<dbReference type="PRINTS" id="PR00059">
    <property type="entry name" value="RIBOSOMALL6"/>
</dbReference>
<dbReference type="PROSITE" id="PS00525">
    <property type="entry name" value="RIBOSOMAL_L6_1"/>
    <property type="match status" value="1"/>
</dbReference>
<dbReference type="NCBIfam" id="TIGR03654">
    <property type="entry name" value="L6_bact"/>
    <property type="match status" value="1"/>
</dbReference>
<dbReference type="FunFam" id="3.90.930.12:FF:000002">
    <property type="entry name" value="50S ribosomal protein L6"/>
    <property type="match status" value="1"/>
</dbReference>
<dbReference type="HAMAP" id="MF_01365_B">
    <property type="entry name" value="Ribosomal_uL6_B"/>
    <property type="match status" value="1"/>
</dbReference>
<sequence>LYCETMLAQRVQPFRAAAASRRRLTIVCKDSRIGRAPIVVPKGVSVTLDDNLVRVKGPNGILEETLSPLVKIEQVDGKLKIVKLRDDRVAMSQHGLSRTLVNNIVTGVSTGFEKRMEMVGTGYRASVGNKELTLNVGYSKPRVLVIPEGLKVAVEKNTTLVISGANKVQVGDFCATIRRQRPPEPYKGKGIRYTGEVIKLKEGKGAGGKKK</sequence>
<dbReference type="InterPro" id="IPR002358">
    <property type="entry name" value="Ribosomal_uL6_CS"/>
</dbReference>
<proteinExistence type="inferred from homology"/>
<evidence type="ECO:0000313" key="10">
    <source>
        <dbReference type="Proteomes" id="UP000722791"/>
    </source>
</evidence>
<evidence type="ECO:0000313" key="11">
    <source>
        <dbReference type="Proteomes" id="UP000747110"/>
    </source>
</evidence>
<dbReference type="GO" id="GO:0005840">
    <property type="term" value="C:ribosome"/>
    <property type="evidence" value="ECO:0007669"/>
    <property type="project" value="UniProtKB-KW"/>
</dbReference>
<evidence type="ECO:0000256" key="5">
    <source>
        <dbReference type="ARBA" id="ARBA00023274"/>
    </source>
</evidence>
<dbReference type="GO" id="GO:0006412">
    <property type="term" value="P:translation"/>
    <property type="evidence" value="ECO:0007669"/>
    <property type="project" value="InterPro"/>
</dbReference>
<feature type="domain" description="Large ribosomal subunit protein uL6 alpha-beta" evidence="7">
    <location>
        <begin position="119"/>
        <end position="193"/>
    </location>
</feature>
<accession>A0A8J4D865</accession>
<dbReference type="Gene3D" id="3.90.930.12">
    <property type="entry name" value="Ribosomal protein L6, alpha-beta domain"/>
    <property type="match status" value="2"/>
</dbReference>
<dbReference type="FunFam" id="3.90.930.12:FF:000018">
    <property type="entry name" value="Plastid ribosomal protein L6"/>
    <property type="match status" value="1"/>
</dbReference>
<gene>
    <name evidence="8" type="ORF">Vretifemale_8169</name>
    <name evidence="9" type="ORF">Vretimale_280</name>
</gene>
<comment type="similarity">
    <text evidence="1 6">Belongs to the universal ribosomal protein uL6 family.</text>
</comment>
<dbReference type="OrthoDB" id="540873at2759"/>
<evidence type="ECO:0000256" key="6">
    <source>
        <dbReference type="RuleBase" id="RU003869"/>
    </source>
</evidence>
<evidence type="ECO:0000259" key="7">
    <source>
        <dbReference type="Pfam" id="PF00347"/>
    </source>
</evidence>
<organism evidence="9 10">
    <name type="scientific">Volvox reticuliferus</name>
    <dbReference type="NCBI Taxonomy" id="1737510"/>
    <lineage>
        <taxon>Eukaryota</taxon>
        <taxon>Viridiplantae</taxon>
        <taxon>Chlorophyta</taxon>
        <taxon>core chlorophytes</taxon>
        <taxon>Chlorophyceae</taxon>
        <taxon>CS clade</taxon>
        <taxon>Chlamydomonadales</taxon>
        <taxon>Volvocaceae</taxon>
        <taxon>Volvox</taxon>
    </lineage>
</organism>
<dbReference type="GO" id="GO:0019843">
    <property type="term" value="F:rRNA binding"/>
    <property type="evidence" value="ECO:0007669"/>
    <property type="project" value="UniProtKB-KW"/>
</dbReference>
<evidence type="ECO:0000313" key="8">
    <source>
        <dbReference type="EMBL" id="GIL78761.1"/>
    </source>
</evidence>
<dbReference type="GO" id="GO:0003735">
    <property type="term" value="F:structural constituent of ribosome"/>
    <property type="evidence" value="ECO:0007669"/>
    <property type="project" value="InterPro"/>
</dbReference>
<evidence type="ECO:0000256" key="1">
    <source>
        <dbReference type="ARBA" id="ARBA00009356"/>
    </source>
</evidence>
<dbReference type="Pfam" id="PF00347">
    <property type="entry name" value="Ribosomal_L6"/>
    <property type="match status" value="2"/>
</dbReference>
<keyword evidence="2" id="KW-0699">rRNA-binding</keyword>
<keyword evidence="4 6" id="KW-0689">Ribosomal protein</keyword>
<dbReference type="PANTHER" id="PTHR11655">
    <property type="entry name" value="60S/50S RIBOSOMAL PROTEIN L6/L9"/>
    <property type="match status" value="1"/>
</dbReference>
<dbReference type="PANTHER" id="PTHR11655:SF14">
    <property type="entry name" value="LARGE RIBOSOMAL SUBUNIT PROTEIN UL6M"/>
    <property type="match status" value="1"/>
</dbReference>